<protein>
    <recommendedName>
        <fullName evidence="2">Double zinc ribbon domain-containing protein</fullName>
    </recommendedName>
</protein>
<sequence>MKSAEASVKTQALPRRLLAGARVLGGAVLDMLYPPTCLHCDAPTSVADTLCATCFAAMRPITAPLCPVMGLPFEVDLGADALSAEALADPPPFARARAAVIYTDMARSVVSRLKYGDRPELAHFCARLMAGAGHELWADRPLLVPVPLHPARLRERRYNQSAELATALGRLTGLEVDPALVRRTRKTRQQVGLSGDGRQRNVAGAFAAHPDLLVRARGRRIVLVDDVYTTGATTKAVTRALLKGGVEAVDVISFARVVIGADLPI</sequence>
<reference evidence="3 4" key="1">
    <citation type="submission" date="2015-03" db="EMBL/GenBank/DDBJ databases">
        <authorList>
            <person name="Lepp D."/>
            <person name="Hassan Y.I."/>
            <person name="Li X.-Z."/>
            <person name="Zhou T."/>
        </authorList>
    </citation>
    <scope>NUCLEOTIDE SEQUENCE [LARGE SCALE GENOMIC DNA]</scope>
    <source>
        <strain evidence="3 4">E84</strain>
    </source>
</reference>
<comment type="similarity">
    <text evidence="1">Belongs to the ComF/GntX family.</text>
</comment>
<dbReference type="OrthoDB" id="9779910at2"/>
<dbReference type="AlphaFoldDB" id="A0A0F5Q910"/>
<dbReference type="CDD" id="cd06223">
    <property type="entry name" value="PRTases_typeI"/>
    <property type="match status" value="1"/>
</dbReference>
<dbReference type="InterPro" id="IPR000836">
    <property type="entry name" value="PRTase_dom"/>
</dbReference>
<dbReference type="InterPro" id="IPR051910">
    <property type="entry name" value="ComF/GntX_DNA_util-trans"/>
</dbReference>
<name>A0A0F5Q910_9HYPH</name>
<organism evidence="3 4">
    <name type="scientific">Devosia epidermidihirudinis</name>
    <dbReference type="NCBI Taxonomy" id="1293439"/>
    <lineage>
        <taxon>Bacteria</taxon>
        <taxon>Pseudomonadati</taxon>
        <taxon>Pseudomonadota</taxon>
        <taxon>Alphaproteobacteria</taxon>
        <taxon>Hyphomicrobiales</taxon>
        <taxon>Devosiaceae</taxon>
        <taxon>Devosia</taxon>
    </lineage>
</organism>
<dbReference type="Gene3D" id="3.40.50.2020">
    <property type="match status" value="1"/>
</dbReference>
<dbReference type="PANTHER" id="PTHR47505:SF1">
    <property type="entry name" value="DNA UTILIZATION PROTEIN YHGH"/>
    <property type="match status" value="1"/>
</dbReference>
<accession>A0A0F5Q910</accession>
<evidence type="ECO:0000313" key="3">
    <source>
        <dbReference type="EMBL" id="KKC36524.1"/>
    </source>
</evidence>
<evidence type="ECO:0000256" key="1">
    <source>
        <dbReference type="ARBA" id="ARBA00008007"/>
    </source>
</evidence>
<dbReference type="PATRIC" id="fig|1293439.3.peg.2568"/>
<gene>
    <name evidence="3" type="ORF">WH87_14150</name>
</gene>
<dbReference type="EMBL" id="LANJ01000022">
    <property type="protein sequence ID" value="KKC36524.1"/>
    <property type="molecule type" value="Genomic_DNA"/>
</dbReference>
<comment type="caution">
    <text evidence="3">The sequence shown here is derived from an EMBL/GenBank/DDBJ whole genome shotgun (WGS) entry which is preliminary data.</text>
</comment>
<feature type="domain" description="Double zinc ribbon" evidence="2">
    <location>
        <begin position="28"/>
        <end position="75"/>
    </location>
</feature>
<dbReference type="InterPro" id="IPR044005">
    <property type="entry name" value="DZR_2"/>
</dbReference>
<keyword evidence="4" id="KW-1185">Reference proteome</keyword>
<dbReference type="InterPro" id="IPR029057">
    <property type="entry name" value="PRTase-like"/>
</dbReference>
<dbReference type="Proteomes" id="UP000033411">
    <property type="component" value="Unassembled WGS sequence"/>
</dbReference>
<dbReference type="SUPFAM" id="SSF53271">
    <property type="entry name" value="PRTase-like"/>
    <property type="match status" value="1"/>
</dbReference>
<dbReference type="RefSeq" id="WP_046137640.1">
    <property type="nucleotide sequence ID" value="NZ_LANJ01000022.1"/>
</dbReference>
<evidence type="ECO:0000313" key="4">
    <source>
        <dbReference type="Proteomes" id="UP000033411"/>
    </source>
</evidence>
<evidence type="ECO:0000259" key="2">
    <source>
        <dbReference type="Pfam" id="PF18912"/>
    </source>
</evidence>
<dbReference type="PANTHER" id="PTHR47505">
    <property type="entry name" value="DNA UTILIZATION PROTEIN YHGH"/>
    <property type="match status" value="1"/>
</dbReference>
<dbReference type="STRING" id="1293439.WH87_14150"/>
<proteinExistence type="inferred from homology"/>
<dbReference type="Pfam" id="PF18912">
    <property type="entry name" value="DZR_2"/>
    <property type="match status" value="1"/>
</dbReference>